<dbReference type="Gene3D" id="3.30.565.10">
    <property type="entry name" value="Histidine kinase-like ATPase, C-terminal domain"/>
    <property type="match status" value="1"/>
</dbReference>
<dbReference type="CDD" id="cd00082">
    <property type="entry name" value="HisKA"/>
    <property type="match status" value="1"/>
</dbReference>
<dbReference type="InterPro" id="IPR000014">
    <property type="entry name" value="PAS"/>
</dbReference>
<protein>
    <recommendedName>
        <fullName evidence="2">histidine kinase</fullName>
        <ecNumber evidence="2">2.7.13.3</ecNumber>
    </recommendedName>
</protein>
<dbReference type="SMART" id="SM00091">
    <property type="entry name" value="PAS"/>
    <property type="match status" value="2"/>
</dbReference>
<evidence type="ECO:0000256" key="4">
    <source>
        <dbReference type="PROSITE-ProRule" id="PRU00169"/>
    </source>
</evidence>
<feature type="domain" description="PAS" evidence="7">
    <location>
        <begin position="157"/>
        <end position="230"/>
    </location>
</feature>
<accession>A0A1H7Y7Q8</accession>
<dbReference type="Pfam" id="PF00072">
    <property type="entry name" value="Response_reg"/>
    <property type="match status" value="1"/>
</dbReference>
<evidence type="ECO:0000259" key="5">
    <source>
        <dbReference type="PROSITE" id="PS50109"/>
    </source>
</evidence>
<dbReference type="Gene3D" id="3.30.450.20">
    <property type="entry name" value="PAS domain"/>
    <property type="match status" value="2"/>
</dbReference>
<sequence length="669" mass="72651">MRNAAFSALDMSNIKVPNVLQIAEGPVTAERYRLLVESVTDYAIYMLDPQGTVISWNPGARRFKGYEDHEIIGQPFSRFYTEEDRAAGLPERALGQAAETGRFESEGWRVRKDGTRFWANAVIDAIINPATGRVLGYAKVTRDLTERRQADEALRRSEEKFRLLVQGVTDYAIYMLDADGIVTNWNAGAQRIKGYAPDEIIGRHFSLFYTPEDREKGEPQRTLQAAIDNGSAEKEGWRIRKNGETFWASVVIDPIRDDAGEVIGFAKVTRDLTEQRKVQAELDAAREALFQAQKIEALGQLTGGVAHDFNNLLTAVLGSLELVRRQIGDERQLNLIDNAIKGASRGISLTQRMLSFARKQELALQPVAVDVLVAEMGDLLQRSLGPLIRIETDFPADLATAAADSNQLEAAVLNLAVNARDAMPEGGVLRVGAKNESVGRGHRSGLPDGDYIRLSVADTGSGMDAKTLAQATEPFFTTKGVGKGTGLGLSMVHGMAEQLGGRLQLTSHVGRGTTVEIWLPVASAIITAEPVQLPVETKMETAMEPRPLTVLAVDDDALVLMNTTALLEDLGHKVIEASSGREALSVLENNEIDLLITDHAMPQMTGAQLITEVGQRWPNVPVILATGYADLPAGAGAGVLRLNKPFWQADLEKAVNAAMARRTTAAAAA</sequence>
<evidence type="ECO:0000256" key="1">
    <source>
        <dbReference type="ARBA" id="ARBA00000085"/>
    </source>
</evidence>
<evidence type="ECO:0000313" key="10">
    <source>
        <dbReference type="Proteomes" id="UP000199664"/>
    </source>
</evidence>
<dbReference type="PROSITE" id="PS50109">
    <property type="entry name" value="HIS_KIN"/>
    <property type="match status" value="1"/>
</dbReference>
<dbReference type="Gene3D" id="3.40.50.2300">
    <property type="match status" value="1"/>
</dbReference>
<dbReference type="Proteomes" id="UP000199664">
    <property type="component" value="Unassembled WGS sequence"/>
</dbReference>
<dbReference type="STRING" id="1036779.SAMN04515666_11178"/>
<dbReference type="SUPFAM" id="SSF47384">
    <property type="entry name" value="Homodimeric domain of signal transducing histidine kinase"/>
    <property type="match status" value="1"/>
</dbReference>
<dbReference type="InterPro" id="IPR001610">
    <property type="entry name" value="PAC"/>
</dbReference>
<dbReference type="PROSITE" id="PS50112">
    <property type="entry name" value="PAS"/>
    <property type="match status" value="2"/>
</dbReference>
<feature type="domain" description="PAC" evidence="8">
    <location>
        <begin position="232"/>
        <end position="284"/>
    </location>
</feature>
<dbReference type="InterPro" id="IPR011006">
    <property type="entry name" value="CheY-like_superfamily"/>
</dbReference>
<evidence type="ECO:0000259" key="6">
    <source>
        <dbReference type="PROSITE" id="PS50110"/>
    </source>
</evidence>
<dbReference type="SUPFAM" id="SSF55785">
    <property type="entry name" value="PYP-like sensor domain (PAS domain)"/>
    <property type="match status" value="2"/>
</dbReference>
<feature type="domain" description="Histidine kinase" evidence="5">
    <location>
        <begin position="304"/>
        <end position="523"/>
    </location>
</feature>
<feature type="domain" description="PAS" evidence="7">
    <location>
        <begin position="28"/>
        <end position="101"/>
    </location>
</feature>
<evidence type="ECO:0000313" key="9">
    <source>
        <dbReference type="EMBL" id="SEM42256.1"/>
    </source>
</evidence>
<organism evidence="9 10">
    <name type="scientific">Bosea lupini</name>
    <dbReference type="NCBI Taxonomy" id="1036779"/>
    <lineage>
        <taxon>Bacteria</taxon>
        <taxon>Pseudomonadati</taxon>
        <taxon>Pseudomonadota</taxon>
        <taxon>Alphaproteobacteria</taxon>
        <taxon>Hyphomicrobiales</taxon>
        <taxon>Boseaceae</taxon>
        <taxon>Bosea</taxon>
    </lineage>
</organism>
<feature type="domain" description="PAC" evidence="8">
    <location>
        <begin position="103"/>
        <end position="156"/>
    </location>
</feature>
<dbReference type="Pfam" id="PF13426">
    <property type="entry name" value="PAS_9"/>
    <property type="match status" value="2"/>
</dbReference>
<dbReference type="CDD" id="cd00130">
    <property type="entry name" value="PAS"/>
    <property type="match status" value="2"/>
</dbReference>
<dbReference type="PANTHER" id="PTHR43065">
    <property type="entry name" value="SENSOR HISTIDINE KINASE"/>
    <property type="match status" value="1"/>
</dbReference>
<dbReference type="SMART" id="SM00448">
    <property type="entry name" value="REC"/>
    <property type="match status" value="1"/>
</dbReference>
<dbReference type="InterPro" id="IPR035965">
    <property type="entry name" value="PAS-like_dom_sf"/>
</dbReference>
<dbReference type="PROSITE" id="PS50110">
    <property type="entry name" value="RESPONSE_REGULATORY"/>
    <property type="match status" value="1"/>
</dbReference>
<dbReference type="InterPro" id="IPR005467">
    <property type="entry name" value="His_kinase_dom"/>
</dbReference>
<dbReference type="PROSITE" id="PS50113">
    <property type="entry name" value="PAC"/>
    <property type="match status" value="2"/>
</dbReference>
<dbReference type="AlphaFoldDB" id="A0A1H7Y7Q8"/>
<dbReference type="InterPro" id="IPR000700">
    <property type="entry name" value="PAS-assoc_C"/>
</dbReference>
<dbReference type="PANTHER" id="PTHR43065:SF49">
    <property type="entry name" value="HISTIDINE KINASE"/>
    <property type="match status" value="1"/>
</dbReference>
<dbReference type="SMART" id="SM00086">
    <property type="entry name" value="PAC"/>
    <property type="match status" value="2"/>
</dbReference>
<comment type="catalytic activity">
    <reaction evidence="1">
        <text>ATP + protein L-histidine = ADP + protein N-phospho-L-histidine.</text>
        <dbReference type="EC" id="2.7.13.3"/>
    </reaction>
</comment>
<dbReference type="SUPFAM" id="SSF55874">
    <property type="entry name" value="ATPase domain of HSP90 chaperone/DNA topoisomerase II/histidine kinase"/>
    <property type="match status" value="1"/>
</dbReference>
<keyword evidence="10" id="KW-1185">Reference proteome</keyword>
<dbReference type="InterPro" id="IPR001789">
    <property type="entry name" value="Sig_transdc_resp-reg_receiver"/>
</dbReference>
<feature type="domain" description="Response regulatory" evidence="6">
    <location>
        <begin position="549"/>
        <end position="659"/>
    </location>
</feature>
<dbReference type="EC" id="2.7.13.3" evidence="2"/>
<dbReference type="Pfam" id="PF00512">
    <property type="entry name" value="HisKA"/>
    <property type="match status" value="1"/>
</dbReference>
<evidence type="ECO:0000259" key="7">
    <source>
        <dbReference type="PROSITE" id="PS50112"/>
    </source>
</evidence>
<gene>
    <name evidence="9" type="ORF">SAMN04515666_11178</name>
</gene>
<dbReference type="InterPro" id="IPR003661">
    <property type="entry name" value="HisK_dim/P_dom"/>
</dbReference>
<evidence type="ECO:0000259" key="8">
    <source>
        <dbReference type="PROSITE" id="PS50113"/>
    </source>
</evidence>
<evidence type="ECO:0000256" key="3">
    <source>
        <dbReference type="ARBA" id="ARBA00022553"/>
    </source>
</evidence>
<evidence type="ECO:0000256" key="2">
    <source>
        <dbReference type="ARBA" id="ARBA00012438"/>
    </source>
</evidence>
<dbReference type="InterPro" id="IPR036097">
    <property type="entry name" value="HisK_dim/P_sf"/>
</dbReference>
<dbReference type="PRINTS" id="PR00344">
    <property type="entry name" value="BCTRLSENSOR"/>
</dbReference>
<dbReference type="Pfam" id="PF02518">
    <property type="entry name" value="HATPase_c"/>
    <property type="match status" value="1"/>
</dbReference>
<dbReference type="NCBIfam" id="TIGR00229">
    <property type="entry name" value="sensory_box"/>
    <property type="match status" value="2"/>
</dbReference>
<dbReference type="InterPro" id="IPR004358">
    <property type="entry name" value="Sig_transdc_His_kin-like_C"/>
</dbReference>
<dbReference type="InterPro" id="IPR003594">
    <property type="entry name" value="HATPase_dom"/>
</dbReference>
<dbReference type="GO" id="GO:0000155">
    <property type="term" value="F:phosphorelay sensor kinase activity"/>
    <property type="evidence" value="ECO:0007669"/>
    <property type="project" value="InterPro"/>
</dbReference>
<proteinExistence type="predicted"/>
<feature type="modified residue" description="4-aspartylphosphate" evidence="4">
    <location>
        <position position="598"/>
    </location>
</feature>
<dbReference type="SMART" id="SM00387">
    <property type="entry name" value="HATPase_c"/>
    <property type="match status" value="1"/>
</dbReference>
<dbReference type="EMBL" id="FOAN01000011">
    <property type="protein sequence ID" value="SEM42256.1"/>
    <property type="molecule type" value="Genomic_DNA"/>
</dbReference>
<dbReference type="Gene3D" id="1.10.287.130">
    <property type="match status" value="1"/>
</dbReference>
<dbReference type="SMART" id="SM00388">
    <property type="entry name" value="HisKA"/>
    <property type="match status" value="1"/>
</dbReference>
<reference evidence="10" key="1">
    <citation type="submission" date="2016-10" db="EMBL/GenBank/DDBJ databases">
        <authorList>
            <person name="Varghese N."/>
            <person name="Submissions S."/>
        </authorList>
    </citation>
    <scope>NUCLEOTIDE SEQUENCE [LARGE SCALE GENOMIC DNA]</scope>
    <source>
        <strain evidence="10">LMG 26383,CCUG 61248,R- 45681</strain>
    </source>
</reference>
<keyword evidence="3 4" id="KW-0597">Phosphoprotein</keyword>
<dbReference type="InterPro" id="IPR036890">
    <property type="entry name" value="HATPase_C_sf"/>
</dbReference>
<name>A0A1H7Y7Q8_9HYPH</name>
<dbReference type="SUPFAM" id="SSF52172">
    <property type="entry name" value="CheY-like"/>
    <property type="match status" value="1"/>
</dbReference>